<dbReference type="PANTHER" id="PTHR34137:SF1">
    <property type="entry name" value="EXODEOXYRIBONUCLEASE 7 SMALL SUBUNIT"/>
    <property type="match status" value="1"/>
</dbReference>
<dbReference type="GO" id="GO:0008855">
    <property type="term" value="F:exodeoxyribonuclease VII activity"/>
    <property type="evidence" value="ECO:0007669"/>
    <property type="project" value="UniProtKB-UniRule"/>
</dbReference>
<accession>A0A5R8KDZ6</accession>
<comment type="subcellular location">
    <subcellularLocation>
        <location evidence="6">Cytoplasm</location>
    </subcellularLocation>
</comment>
<comment type="subunit">
    <text evidence="6">Heterooligomer composed of large and small subunits.</text>
</comment>
<keyword evidence="3 6" id="KW-0540">Nuclease</keyword>
<reference evidence="8 9" key="1">
    <citation type="submission" date="2019-05" db="EMBL/GenBank/DDBJ databases">
        <title>Verrucobacter flavum gen. nov., sp. nov. a new member of the family Verrucomicrobiaceae.</title>
        <authorList>
            <person name="Szuroczki S."/>
            <person name="Abbaszade G."/>
            <person name="Szabo A."/>
            <person name="Felfoldi T."/>
            <person name="Schumann P."/>
            <person name="Boka K."/>
            <person name="Keki Z."/>
            <person name="Toumi M."/>
            <person name="Toth E."/>
        </authorList>
    </citation>
    <scope>NUCLEOTIDE SEQUENCE [LARGE SCALE GENOMIC DNA]</scope>
    <source>
        <strain evidence="8 9">MG-N-17</strain>
    </source>
</reference>
<dbReference type="NCBIfam" id="TIGR01280">
    <property type="entry name" value="xseB"/>
    <property type="match status" value="1"/>
</dbReference>
<evidence type="ECO:0000313" key="8">
    <source>
        <dbReference type="EMBL" id="TLD70477.1"/>
    </source>
</evidence>
<proteinExistence type="inferred from homology"/>
<dbReference type="HAMAP" id="MF_00337">
    <property type="entry name" value="Exonuc_7_S"/>
    <property type="match status" value="1"/>
</dbReference>
<evidence type="ECO:0000313" key="9">
    <source>
        <dbReference type="Proteomes" id="UP000306196"/>
    </source>
</evidence>
<dbReference type="SUPFAM" id="SSF116842">
    <property type="entry name" value="XseB-like"/>
    <property type="match status" value="1"/>
</dbReference>
<keyword evidence="2 6" id="KW-0963">Cytoplasm</keyword>
<dbReference type="InterPro" id="IPR003761">
    <property type="entry name" value="Exonuc_VII_S"/>
</dbReference>
<organism evidence="8 9">
    <name type="scientific">Phragmitibacter flavus</name>
    <dbReference type="NCBI Taxonomy" id="2576071"/>
    <lineage>
        <taxon>Bacteria</taxon>
        <taxon>Pseudomonadati</taxon>
        <taxon>Verrucomicrobiota</taxon>
        <taxon>Verrucomicrobiia</taxon>
        <taxon>Verrucomicrobiales</taxon>
        <taxon>Verrucomicrobiaceae</taxon>
        <taxon>Phragmitibacter</taxon>
    </lineage>
</organism>
<comment type="catalytic activity">
    <reaction evidence="6">
        <text>Exonucleolytic cleavage in either 5'- to 3'- or 3'- to 5'-direction to yield nucleoside 5'-phosphates.</text>
        <dbReference type="EC" id="3.1.11.6"/>
    </reaction>
</comment>
<comment type="function">
    <text evidence="6">Bidirectionally degrades single-stranded DNA into large acid-insoluble oligonucleotides, which are then degraded further into small acid-soluble oligonucleotides.</text>
</comment>
<evidence type="ECO:0000256" key="1">
    <source>
        <dbReference type="ARBA" id="ARBA00009998"/>
    </source>
</evidence>
<protein>
    <recommendedName>
        <fullName evidence="6">Exodeoxyribonuclease 7 small subunit</fullName>
        <ecNumber evidence="6">3.1.11.6</ecNumber>
    </recommendedName>
    <alternativeName>
        <fullName evidence="6">Exodeoxyribonuclease VII small subunit</fullName>
        <shortName evidence="6">Exonuclease VII small subunit</shortName>
    </alternativeName>
</protein>
<sequence>MSDQERPIEELGFEEAMESLDTLVSSLESGQLPLEEMVGAYERGMALLRVCRSRIDTARRRVEAINLNLEGKTQATLTEFAPMDTPETASPASPASPKRSSKSKEPGDKAGSGEIRLF</sequence>
<dbReference type="GO" id="GO:0009318">
    <property type="term" value="C:exodeoxyribonuclease VII complex"/>
    <property type="evidence" value="ECO:0007669"/>
    <property type="project" value="UniProtKB-UniRule"/>
</dbReference>
<feature type="region of interest" description="Disordered" evidence="7">
    <location>
        <begin position="76"/>
        <end position="118"/>
    </location>
</feature>
<dbReference type="Pfam" id="PF02609">
    <property type="entry name" value="Exonuc_VII_S"/>
    <property type="match status" value="1"/>
</dbReference>
<comment type="similarity">
    <text evidence="1 6">Belongs to the XseB family.</text>
</comment>
<dbReference type="PANTHER" id="PTHR34137">
    <property type="entry name" value="EXODEOXYRIBONUCLEASE 7 SMALL SUBUNIT"/>
    <property type="match status" value="1"/>
</dbReference>
<evidence type="ECO:0000256" key="4">
    <source>
        <dbReference type="ARBA" id="ARBA00022801"/>
    </source>
</evidence>
<comment type="caution">
    <text evidence="8">The sequence shown here is derived from an EMBL/GenBank/DDBJ whole genome shotgun (WGS) entry which is preliminary data.</text>
</comment>
<evidence type="ECO:0000256" key="2">
    <source>
        <dbReference type="ARBA" id="ARBA00022490"/>
    </source>
</evidence>
<dbReference type="Proteomes" id="UP000306196">
    <property type="component" value="Unassembled WGS sequence"/>
</dbReference>
<evidence type="ECO:0000256" key="3">
    <source>
        <dbReference type="ARBA" id="ARBA00022722"/>
    </source>
</evidence>
<dbReference type="NCBIfam" id="NF002139">
    <property type="entry name" value="PRK00977.1-3"/>
    <property type="match status" value="1"/>
</dbReference>
<evidence type="ECO:0000256" key="6">
    <source>
        <dbReference type="HAMAP-Rule" id="MF_00337"/>
    </source>
</evidence>
<dbReference type="EC" id="3.1.11.6" evidence="6"/>
<keyword evidence="9" id="KW-1185">Reference proteome</keyword>
<gene>
    <name evidence="6" type="primary">xseB</name>
    <name evidence="8" type="ORF">FEM03_12165</name>
</gene>
<dbReference type="AlphaFoldDB" id="A0A5R8KDZ6"/>
<dbReference type="EMBL" id="VAUV01000008">
    <property type="protein sequence ID" value="TLD70477.1"/>
    <property type="molecule type" value="Genomic_DNA"/>
</dbReference>
<dbReference type="OrthoDB" id="194633at2"/>
<keyword evidence="5 6" id="KW-0269">Exonuclease</keyword>
<dbReference type="GO" id="GO:0005829">
    <property type="term" value="C:cytosol"/>
    <property type="evidence" value="ECO:0007669"/>
    <property type="project" value="TreeGrafter"/>
</dbReference>
<dbReference type="InterPro" id="IPR037004">
    <property type="entry name" value="Exonuc_VII_ssu_sf"/>
</dbReference>
<dbReference type="Gene3D" id="1.10.287.1040">
    <property type="entry name" value="Exonuclease VII, small subunit"/>
    <property type="match status" value="1"/>
</dbReference>
<dbReference type="RefSeq" id="WP_138086533.1">
    <property type="nucleotide sequence ID" value="NZ_VAUV01000008.1"/>
</dbReference>
<name>A0A5R8KDZ6_9BACT</name>
<feature type="compositionally biased region" description="Low complexity" evidence="7">
    <location>
        <begin position="89"/>
        <end position="98"/>
    </location>
</feature>
<evidence type="ECO:0000256" key="5">
    <source>
        <dbReference type="ARBA" id="ARBA00022839"/>
    </source>
</evidence>
<evidence type="ECO:0000256" key="7">
    <source>
        <dbReference type="SAM" id="MobiDB-lite"/>
    </source>
</evidence>
<dbReference type="GO" id="GO:0006308">
    <property type="term" value="P:DNA catabolic process"/>
    <property type="evidence" value="ECO:0007669"/>
    <property type="project" value="UniProtKB-UniRule"/>
</dbReference>
<keyword evidence="4 6" id="KW-0378">Hydrolase</keyword>